<dbReference type="SUPFAM" id="SSF50199">
    <property type="entry name" value="Staphylococcal nuclease"/>
    <property type="match status" value="1"/>
</dbReference>
<keyword evidence="3" id="KW-1185">Reference proteome</keyword>
<feature type="compositionally biased region" description="Basic and acidic residues" evidence="1">
    <location>
        <begin position="279"/>
        <end position="288"/>
    </location>
</feature>
<accession>A0AA37M3Y5</accession>
<evidence type="ECO:0008006" key="4">
    <source>
        <dbReference type="Google" id="ProtNLM"/>
    </source>
</evidence>
<evidence type="ECO:0000256" key="1">
    <source>
        <dbReference type="SAM" id="MobiDB-lite"/>
    </source>
</evidence>
<name>A0AA37M3Y5_9HYPH</name>
<proteinExistence type="predicted"/>
<gene>
    <name evidence="2" type="ORF">MPEAHAMD_1381</name>
</gene>
<feature type="compositionally biased region" description="Low complexity" evidence="1">
    <location>
        <begin position="166"/>
        <end position="175"/>
    </location>
</feature>
<dbReference type="EMBL" id="BPQJ01000005">
    <property type="protein sequence ID" value="GJD61241.1"/>
    <property type="molecule type" value="Genomic_DNA"/>
</dbReference>
<evidence type="ECO:0000313" key="3">
    <source>
        <dbReference type="Proteomes" id="UP001055286"/>
    </source>
</evidence>
<feature type="region of interest" description="Disordered" evidence="1">
    <location>
        <begin position="1"/>
        <end position="25"/>
    </location>
</feature>
<protein>
    <recommendedName>
        <fullName evidence="4">TNase-like domain-containing protein</fullName>
    </recommendedName>
</protein>
<comment type="caution">
    <text evidence="2">The sequence shown here is derived from an EMBL/GenBank/DDBJ whole genome shotgun (WGS) entry which is preliminary data.</text>
</comment>
<sequence>MKRASARRRGGRLRQTPRPGVMGHDADMTSREQLQALIRAEIDRQRPVAVARRTLELLVESAIRRLDAPPGYQIVDRDGRPRTRTVEGEALPLTLADLVDELRRQHPTLFQPPAAPAPAEAPRDWIVVKPAAAPEPPSRPARASRLRDALAGLTARLRRPVREPEAPAAAPVSPVVVPPPPGEGLKPGLARPQPLPGRGSSRRPAYAALGGLAVLGIGYVVLRGGEEPAREAAVAQAPAQGIRQGAGQGKPADARTVEAKPAEARPAEKKPAPVTAESKPAETKREPVETGALVPEAAGPLAGVAEVLDTATLRLGGRTLRLYGVESARGAQASDLSGYLGGRPVNCQPSPAKTAWICTVDGHDLSEVVLYNGGGRATAEATPDLVEAERHARAGKLGIWAKP</sequence>
<reference evidence="2" key="1">
    <citation type="journal article" date="2016" name="Front. Microbiol.">
        <title>Genome Sequence of the Piezophilic, Mesophilic Sulfate-Reducing Bacterium Desulfovibrio indicus J2T.</title>
        <authorList>
            <person name="Cao J."/>
            <person name="Maignien L."/>
            <person name="Shao Z."/>
            <person name="Alain K."/>
            <person name="Jebbar M."/>
        </authorList>
    </citation>
    <scope>NUCLEOTIDE SEQUENCE</scope>
    <source>
        <strain evidence="2">JCM 32048</strain>
    </source>
</reference>
<feature type="compositionally biased region" description="Basic residues" evidence="1">
    <location>
        <begin position="1"/>
        <end position="12"/>
    </location>
</feature>
<dbReference type="InterPro" id="IPR035437">
    <property type="entry name" value="SNase_OB-fold_sf"/>
</dbReference>
<evidence type="ECO:0000313" key="2">
    <source>
        <dbReference type="EMBL" id="GJD61241.1"/>
    </source>
</evidence>
<feature type="compositionally biased region" description="Basic and acidic residues" evidence="1">
    <location>
        <begin position="252"/>
        <end position="271"/>
    </location>
</feature>
<organism evidence="2 3">
    <name type="scientific">Methylobacterium frigidaeris</name>
    <dbReference type="NCBI Taxonomy" id="2038277"/>
    <lineage>
        <taxon>Bacteria</taxon>
        <taxon>Pseudomonadati</taxon>
        <taxon>Pseudomonadota</taxon>
        <taxon>Alphaproteobacteria</taxon>
        <taxon>Hyphomicrobiales</taxon>
        <taxon>Methylobacteriaceae</taxon>
        <taxon>Methylobacterium</taxon>
    </lineage>
</organism>
<feature type="region of interest" description="Disordered" evidence="1">
    <location>
        <begin position="237"/>
        <end position="288"/>
    </location>
</feature>
<dbReference type="Proteomes" id="UP001055286">
    <property type="component" value="Unassembled WGS sequence"/>
</dbReference>
<dbReference type="AlphaFoldDB" id="A0AA37M3Y5"/>
<feature type="region of interest" description="Disordered" evidence="1">
    <location>
        <begin position="158"/>
        <end position="202"/>
    </location>
</feature>
<reference evidence="2" key="2">
    <citation type="submission" date="2021-08" db="EMBL/GenBank/DDBJ databases">
        <authorList>
            <person name="Tani A."/>
            <person name="Ola A."/>
            <person name="Ogura Y."/>
            <person name="Katsura K."/>
            <person name="Hayashi T."/>
        </authorList>
    </citation>
    <scope>NUCLEOTIDE SEQUENCE</scope>
    <source>
        <strain evidence="2">JCM 32048</strain>
    </source>
</reference>